<sequence length="685" mass="74971">MASSSSTQITNPYASETTSTFSYRDATEEEIIEDLTSRFILNLPDEELASLERICFQVEQAHWYYEDFIREENPRYPSVPLKKFTAMMFTTCPVLQHWNHEEAFDTFMRYKTQVPVCGAIMLNETWDKCVLVKGWKSSSGWGFPKGKINEVEGKSLCAIREVLEETGYNLAGKINPDHYIEIVNNGQTVTLFIVPGVPEDYEFRTKTRKEISKIEWFRLIDLPSWRRSKQATGKFYLIAPFIQPLKAFVNANKPRKGRKGQAGGKSPYNSKVKSPAPIPQPQFESDGIQDSSSQSSSLDNGEPQTPSPLYAESTAAFVPKIVEEPTAPMESLDPHFARLLSGLTMSAGIPEEPPVKTLEPPIPPDTAAQAPSTPTTLSTAAPRSPPVVKQEPKVSSVAVETASISTVSEIANLHETSQITPAKSPQPVPFEPRSPSMRTSSTADISPYLPRAVEIPSSARRLQQLALLESVANESAQMVATLSSSPGITGNNAGGPPQSFTPHIHNQLSAQSAYYQTQPMTQPFSNALRPLVQNHDAFVVRSRTSQAFHRAGFHSSPGSMSMNQHQLLSLINGAHPTTGPSPPPQGLFNNPYTGHSANPQAAQSYAPMPGIFAQQQSMLGYPSQLQPRSAGYLQSLATNQQRSFSTAPMTATPNPSANVLLSLLNSIPNRLPNIPEPSTQPVATQ</sequence>
<dbReference type="SUPFAM" id="SSF55811">
    <property type="entry name" value="Nudix"/>
    <property type="match status" value="1"/>
</dbReference>
<evidence type="ECO:0000256" key="9">
    <source>
        <dbReference type="SAM" id="MobiDB-lite"/>
    </source>
</evidence>
<dbReference type="PANTHER" id="PTHR23114:SF17">
    <property type="entry name" value="M7GPPPN-MRNA HYDROLASE"/>
    <property type="match status" value="1"/>
</dbReference>
<dbReference type="Proteomes" id="UP000307440">
    <property type="component" value="Unassembled WGS sequence"/>
</dbReference>
<evidence type="ECO:0000313" key="12">
    <source>
        <dbReference type="Proteomes" id="UP000307440"/>
    </source>
</evidence>
<feature type="compositionally biased region" description="Low complexity" evidence="9">
    <location>
        <begin position="365"/>
        <end position="382"/>
    </location>
</feature>
<dbReference type="AlphaFoldDB" id="A0A5C3LD94"/>
<accession>A0A5C3LD94</accession>
<evidence type="ECO:0000256" key="6">
    <source>
        <dbReference type="ARBA" id="ARBA00022801"/>
    </source>
</evidence>
<feature type="compositionally biased region" description="Polar residues" evidence="9">
    <location>
        <begin position="587"/>
        <end position="603"/>
    </location>
</feature>
<evidence type="ECO:0000256" key="2">
    <source>
        <dbReference type="ARBA" id="ARBA00004496"/>
    </source>
</evidence>
<evidence type="ECO:0000256" key="8">
    <source>
        <dbReference type="ARBA" id="ARBA00023211"/>
    </source>
</evidence>
<keyword evidence="4" id="KW-0963">Cytoplasm</keyword>
<dbReference type="GO" id="GO:0000184">
    <property type="term" value="P:nuclear-transcribed mRNA catabolic process, nonsense-mediated decay"/>
    <property type="evidence" value="ECO:0007669"/>
    <property type="project" value="InterPro"/>
</dbReference>
<feature type="compositionally biased region" description="Low complexity" evidence="9">
    <location>
        <begin position="285"/>
        <end position="297"/>
    </location>
</feature>
<comment type="cofactor">
    <cofactor evidence="1">
        <name>Mn(2+)</name>
        <dbReference type="ChEBI" id="CHEBI:29035"/>
    </cofactor>
</comment>
<dbReference type="PROSITE" id="PS00893">
    <property type="entry name" value="NUDIX_BOX"/>
    <property type="match status" value="1"/>
</dbReference>
<dbReference type="InterPro" id="IPR036189">
    <property type="entry name" value="DCP2_BoxA_sf"/>
</dbReference>
<dbReference type="InterPro" id="IPR044099">
    <property type="entry name" value="Dcp2_NUDIX"/>
</dbReference>
<dbReference type="GO" id="GO:0030145">
    <property type="term" value="F:manganese ion binding"/>
    <property type="evidence" value="ECO:0007669"/>
    <property type="project" value="InterPro"/>
</dbReference>
<dbReference type="PANTHER" id="PTHR23114">
    <property type="entry name" value="M7GPPPN-MRNA HYDROLASE"/>
    <property type="match status" value="1"/>
</dbReference>
<evidence type="ECO:0000313" key="11">
    <source>
        <dbReference type="EMBL" id="TFK30433.1"/>
    </source>
</evidence>
<dbReference type="GO" id="GO:0140933">
    <property type="term" value="F:5'-(N(7)-methylguanosine 5'-triphospho)-[mRNA] hydrolase activity"/>
    <property type="evidence" value="ECO:0007669"/>
    <property type="project" value="InterPro"/>
</dbReference>
<feature type="domain" description="Nudix hydrolase" evidence="10">
    <location>
        <begin position="112"/>
        <end position="241"/>
    </location>
</feature>
<evidence type="ECO:0000256" key="1">
    <source>
        <dbReference type="ARBA" id="ARBA00001936"/>
    </source>
</evidence>
<name>A0A5C3LD94_COPMA</name>
<dbReference type="SUPFAM" id="SSF140586">
    <property type="entry name" value="Dcp2 domain-like"/>
    <property type="match status" value="1"/>
</dbReference>
<keyword evidence="6" id="KW-0378">Hydrolase</keyword>
<dbReference type="Pfam" id="PF05026">
    <property type="entry name" value="DCP2"/>
    <property type="match status" value="1"/>
</dbReference>
<dbReference type="GO" id="GO:0000290">
    <property type="term" value="P:deadenylation-dependent decapping of nuclear-transcribed mRNA"/>
    <property type="evidence" value="ECO:0007669"/>
    <property type="project" value="InterPro"/>
</dbReference>
<dbReference type="FunFam" id="3.90.79.10:FF:000003">
    <property type="entry name" value="M7GpppN-mRNA hydrolase isoform 2"/>
    <property type="match status" value="1"/>
</dbReference>
<organism evidence="11 12">
    <name type="scientific">Coprinopsis marcescibilis</name>
    <name type="common">Agaric fungus</name>
    <name type="synonym">Psathyrella marcescibilis</name>
    <dbReference type="NCBI Taxonomy" id="230819"/>
    <lineage>
        <taxon>Eukaryota</taxon>
        <taxon>Fungi</taxon>
        <taxon>Dikarya</taxon>
        <taxon>Basidiomycota</taxon>
        <taxon>Agaricomycotina</taxon>
        <taxon>Agaricomycetes</taxon>
        <taxon>Agaricomycetidae</taxon>
        <taxon>Agaricales</taxon>
        <taxon>Agaricineae</taxon>
        <taxon>Psathyrellaceae</taxon>
        <taxon>Coprinopsis</taxon>
    </lineage>
</organism>
<dbReference type="CDD" id="cd03672">
    <property type="entry name" value="NUDIX_Dcp2p_Nudt20"/>
    <property type="match status" value="1"/>
</dbReference>
<dbReference type="Gene3D" id="3.90.79.10">
    <property type="entry name" value="Nucleoside Triphosphate Pyrophosphohydrolase"/>
    <property type="match status" value="1"/>
</dbReference>
<dbReference type="GO" id="GO:0000932">
    <property type="term" value="C:P-body"/>
    <property type="evidence" value="ECO:0007669"/>
    <property type="project" value="TreeGrafter"/>
</dbReference>
<dbReference type="OrthoDB" id="18996at2759"/>
<feature type="region of interest" description="Disordered" evidence="9">
    <location>
        <begin position="572"/>
        <end position="603"/>
    </location>
</feature>
<dbReference type="InterPro" id="IPR000086">
    <property type="entry name" value="NUDIX_hydrolase_dom"/>
</dbReference>
<proteinExistence type="inferred from homology"/>
<dbReference type="Pfam" id="PF00293">
    <property type="entry name" value="NUDIX"/>
    <property type="match status" value="1"/>
</dbReference>
<dbReference type="InterPro" id="IPR007722">
    <property type="entry name" value="DCP2_BoxA"/>
</dbReference>
<keyword evidence="5" id="KW-0479">Metal-binding</keyword>
<protein>
    <submittedName>
        <fullName evidence="11">DCP2-domain-containing protein</fullName>
    </submittedName>
</protein>
<evidence type="ECO:0000256" key="7">
    <source>
        <dbReference type="ARBA" id="ARBA00022884"/>
    </source>
</evidence>
<keyword evidence="12" id="KW-1185">Reference proteome</keyword>
<comment type="subcellular location">
    <subcellularLocation>
        <location evidence="2">Cytoplasm</location>
    </subcellularLocation>
</comment>
<feature type="region of interest" description="Disordered" evidence="9">
    <location>
        <begin position="415"/>
        <end position="443"/>
    </location>
</feature>
<dbReference type="STRING" id="230819.A0A5C3LD94"/>
<dbReference type="SMART" id="SM01125">
    <property type="entry name" value="DCP2"/>
    <property type="match status" value="1"/>
</dbReference>
<evidence type="ECO:0000256" key="3">
    <source>
        <dbReference type="ARBA" id="ARBA00005279"/>
    </source>
</evidence>
<reference evidence="11 12" key="1">
    <citation type="journal article" date="2019" name="Nat. Ecol. Evol.">
        <title>Megaphylogeny resolves global patterns of mushroom evolution.</title>
        <authorList>
            <person name="Varga T."/>
            <person name="Krizsan K."/>
            <person name="Foldi C."/>
            <person name="Dima B."/>
            <person name="Sanchez-Garcia M."/>
            <person name="Sanchez-Ramirez S."/>
            <person name="Szollosi G.J."/>
            <person name="Szarkandi J.G."/>
            <person name="Papp V."/>
            <person name="Albert L."/>
            <person name="Andreopoulos W."/>
            <person name="Angelini C."/>
            <person name="Antonin V."/>
            <person name="Barry K.W."/>
            <person name="Bougher N.L."/>
            <person name="Buchanan P."/>
            <person name="Buyck B."/>
            <person name="Bense V."/>
            <person name="Catcheside P."/>
            <person name="Chovatia M."/>
            <person name="Cooper J."/>
            <person name="Damon W."/>
            <person name="Desjardin D."/>
            <person name="Finy P."/>
            <person name="Geml J."/>
            <person name="Haridas S."/>
            <person name="Hughes K."/>
            <person name="Justo A."/>
            <person name="Karasinski D."/>
            <person name="Kautmanova I."/>
            <person name="Kiss B."/>
            <person name="Kocsube S."/>
            <person name="Kotiranta H."/>
            <person name="LaButti K.M."/>
            <person name="Lechner B.E."/>
            <person name="Liimatainen K."/>
            <person name="Lipzen A."/>
            <person name="Lukacs Z."/>
            <person name="Mihaltcheva S."/>
            <person name="Morgado L.N."/>
            <person name="Niskanen T."/>
            <person name="Noordeloos M.E."/>
            <person name="Ohm R.A."/>
            <person name="Ortiz-Santana B."/>
            <person name="Ovrebo C."/>
            <person name="Racz N."/>
            <person name="Riley R."/>
            <person name="Savchenko A."/>
            <person name="Shiryaev A."/>
            <person name="Soop K."/>
            <person name="Spirin V."/>
            <person name="Szebenyi C."/>
            <person name="Tomsovsky M."/>
            <person name="Tulloss R.E."/>
            <person name="Uehling J."/>
            <person name="Grigoriev I.V."/>
            <person name="Vagvolgyi C."/>
            <person name="Papp T."/>
            <person name="Martin F.M."/>
            <person name="Miettinen O."/>
            <person name="Hibbett D.S."/>
            <person name="Nagy L.G."/>
        </authorList>
    </citation>
    <scope>NUCLEOTIDE SEQUENCE [LARGE SCALE GENOMIC DNA]</scope>
    <source>
        <strain evidence="11 12">CBS 121175</strain>
    </source>
</reference>
<keyword evidence="8" id="KW-0464">Manganese</keyword>
<keyword evidence="7" id="KW-0694">RNA-binding</keyword>
<feature type="region of interest" description="Disordered" evidence="9">
    <location>
        <begin position="254"/>
        <end position="309"/>
    </location>
</feature>
<dbReference type="InterPro" id="IPR020084">
    <property type="entry name" value="NUDIX_hydrolase_CS"/>
</dbReference>
<comment type="similarity">
    <text evidence="3">Belongs to the Nudix hydrolase family. DCP2 subfamily.</text>
</comment>
<dbReference type="InterPro" id="IPR015797">
    <property type="entry name" value="NUDIX_hydrolase-like_dom_sf"/>
</dbReference>
<dbReference type="Gene3D" id="1.10.10.1050">
    <property type="entry name" value="Dcp2, box A domain"/>
    <property type="match status" value="1"/>
</dbReference>
<feature type="region of interest" description="Disordered" evidence="9">
    <location>
        <begin position="349"/>
        <end position="394"/>
    </location>
</feature>
<dbReference type="EMBL" id="ML210146">
    <property type="protein sequence ID" value="TFK30433.1"/>
    <property type="molecule type" value="Genomic_DNA"/>
</dbReference>
<gene>
    <name evidence="11" type="ORF">FA15DRAFT_698901</name>
</gene>
<dbReference type="PROSITE" id="PS51462">
    <property type="entry name" value="NUDIX"/>
    <property type="match status" value="1"/>
</dbReference>
<evidence type="ECO:0000256" key="5">
    <source>
        <dbReference type="ARBA" id="ARBA00022723"/>
    </source>
</evidence>
<evidence type="ECO:0000259" key="10">
    <source>
        <dbReference type="PROSITE" id="PS51462"/>
    </source>
</evidence>
<evidence type="ECO:0000256" key="4">
    <source>
        <dbReference type="ARBA" id="ARBA00022490"/>
    </source>
</evidence>
<dbReference type="GO" id="GO:0003723">
    <property type="term" value="F:RNA binding"/>
    <property type="evidence" value="ECO:0007669"/>
    <property type="project" value="UniProtKB-KW"/>
</dbReference>